<keyword evidence="6" id="KW-1185">Reference proteome</keyword>
<dbReference type="AlphaFoldDB" id="A0A1I6UBI5"/>
<dbReference type="EMBL" id="FPAB01000005">
    <property type="protein sequence ID" value="SFS98647.1"/>
    <property type="molecule type" value="Genomic_DNA"/>
</dbReference>
<dbReference type="STRING" id="1176198.SAMN05444716_105425"/>
<evidence type="ECO:0000256" key="3">
    <source>
        <dbReference type="ARBA" id="ARBA00048132"/>
    </source>
</evidence>
<name>A0A1I6UBI5_9ACTN</name>
<dbReference type="GO" id="GO:0004791">
    <property type="term" value="F:thioredoxin-disulfide reductase (NADPH) activity"/>
    <property type="evidence" value="ECO:0007669"/>
    <property type="project" value="UniProtKB-EC"/>
</dbReference>
<dbReference type="PRINTS" id="PR00368">
    <property type="entry name" value="FADPNR"/>
</dbReference>
<evidence type="ECO:0000256" key="1">
    <source>
        <dbReference type="ARBA" id="ARBA00022630"/>
    </source>
</evidence>
<accession>A0A1I6UBI5</accession>
<dbReference type="PRINTS" id="PR00469">
    <property type="entry name" value="PNDRDTASEII"/>
</dbReference>
<sequence length="330" mass="34992">MTDNARDDSAYDVLIVGGGAAGLSAALVLGRARRRVAVVDGGDPRNAPAAHMHGFLSRDGLPPSELLAMGRTEAAGYGVRLITGRVDDVTHTDGRFRARLDDGSTLSALRVLVATGLRDELPGIPGVRERWGKDVAACPYCHGYEVRDRPVGVIGAPHLALLLSQWSRDLVYFPHEQPVTEEEHEQLAARGVRVVTGRVNRLAVEDGRVRGVEVDGAGSVLREAMFVTPRFVPRDEVLRALGAERLDSGFVATDATGRTDVPGVWAAGNVVNPMAQVIHAAGQGSAAAAAINADLLMTEVEQAVADRRALSAAGEHMAHAARHRNDDPLG</sequence>
<evidence type="ECO:0000259" key="4">
    <source>
        <dbReference type="Pfam" id="PF07992"/>
    </source>
</evidence>
<dbReference type="Pfam" id="PF07992">
    <property type="entry name" value="Pyr_redox_2"/>
    <property type="match status" value="1"/>
</dbReference>
<keyword evidence="2" id="KW-0560">Oxidoreductase</keyword>
<keyword evidence="1" id="KW-0285">Flavoprotein</keyword>
<dbReference type="PANTHER" id="PTHR48105">
    <property type="entry name" value="THIOREDOXIN REDUCTASE 1-RELATED-RELATED"/>
    <property type="match status" value="1"/>
</dbReference>
<dbReference type="InterPro" id="IPR036188">
    <property type="entry name" value="FAD/NAD-bd_sf"/>
</dbReference>
<dbReference type="RefSeq" id="WP_093843560.1">
    <property type="nucleotide sequence ID" value="NZ_FPAB01000005.1"/>
</dbReference>
<feature type="domain" description="FAD/NAD(P)-binding" evidence="4">
    <location>
        <begin position="11"/>
        <end position="284"/>
    </location>
</feature>
<dbReference type="SUPFAM" id="SSF51905">
    <property type="entry name" value="FAD/NAD(P)-binding domain"/>
    <property type="match status" value="1"/>
</dbReference>
<comment type="catalytic activity">
    <reaction evidence="3">
        <text>[thioredoxin]-dithiol + NADP(+) = [thioredoxin]-disulfide + NADPH + H(+)</text>
        <dbReference type="Rhea" id="RHEA:20345"/>
        <dbReference type="Rhea" id="RHEA-COMP:10698"/>
        <dbReference type="Rhea" id="RHEA-COMP:10700"/>
        <dbReference type="ChEBI" id="CHEBI:15378"/>
        <dbReference type="ChEBI" id="CHEBI:29950"/>
        <dbReference type="ChEBI" id="CHEBI:50058"/>
        <dbReference type="ChEBI" id="CHEBI:57783"/>
        <dbReference type="ChEBI" id="CHEBI:58349"/>
        <dbReference type="EC" id="1.8.1.9"/>
    </reaction>
</comment>
<protein>
    <submittedName>
        <fullName evidence="5">Thioredoxin reductase</fullName>
    </submittedName>
</protein>
<gene>
    <name evidence="5" type="ORF">SAMN05444716_105425</name>
</gene>
<evidence type="ECO:0000313" key="5">
    <source>
        <dbReference type="EMBL" id="SFS98647.1"/>
    </source>
</evidence>
<evidence type="ECO:0000313" key="6">
    <source>
        <dbReference type="Proteomes" id="UP000198873"/>
    </source>
</evidence>
<evidence type="ECO:0000256" key="2">
    <source>
        <dbReference type="ARBA" id="ARBA00023002"/>
    </source>
</evidence>
<dbReference type="InterPro" id="IPR050097">
    <property type="entry name" value="Ferredoxin-NADP_redctase_2"/>
</dbReference>
<organism evidence="5 6">
    <name type="scientific">Streptomyces harbinensis</name>
    <dbReference type="NCBI Taxonomy" id="1176198"/>
    <lineage>
        <taxon>Bacteria</taxon>
        <taxon>Bacillati</taxon>
        <taxon>Actinomycetota</taxon>
        <taxon>Actinomycetes</taxon>
        <taxon>Kitasatosporales</taxon>
        <taxon>Streptomycetaceae</taxon>
        <taxon>Streptomyces</taxon>
    </lineage>
</organism>
<dbReference type="Gene3D" id="3.50.50.60">
    <property type="entry name" value="FAD/NAD(P)-binding domain"/>
    <property type="match status" value="2"/>
</dbReference>
<dbReference type="InterPro" id="IPR023753">
    <property type="entry name" value="FAD/NAD-binding_dom"/>
</dbReference>
<proteinExistence type="predicted"/>
<dbReference type="Proteomes" id="UP000198873">
    <property type="component" value="Unassembled WGS sequence"/>
</dbReference>
<reference evidence="6" key="1">
    <citation type="submission" date="2016-10" db="EMBL/GenBank/DDBJ databases">
        <authorList>
            <person name="Varghese N."/>
            <person name="Submissions S."/>
        </authorList>
    </citation>
    <scope>NUCLEOTIDE SEQUENCE [LARGE SCALE GENOMIC DNA]</scope>
    <source>
        <strain evidence="6">CGMCC 4.7047</strain>
    </source>
</reference>